<accession>A0A8J7PED9</accession>
<proteinExistence type="predicted"/>
<sequence length="260" mass="30440">MRRKQKSIKETKSDALALIYVKRYIASAPYNYIFTTRELLQLIKLRATLDSFLSRQAKAGYLERLTWGVYRRYDPRNKPVPEERLAAIKRKAFAGDMATTNQTRAEQVQEKSLFRRKAGVLPGRHTRFLCRGVKCGFKAEQIIFDAQQGIGYLREARVNFKAVGNRKIALGETEVGRAFRELWLLGEAYASRKVVEGIYQKLTREQRLFLPNLKRFLPQWISDKLPDLPTEALMTILEIPKLKRRNEIKNYRKPGRRRVY</sequence>
<reference evidence="1" key="1">
    <citation type="submission" date="2021-02" db="EMBL/GenBank/DDBJ databases">
        <title>Genome-Resolved Metagenomics of a Microbial Community Performing Photosynthetic Biological Nutrient Removal.</title>
        <authorList>
            <person name="Mcdaniel E.A."/>
        </authorList>
    </citation>
    <scope>NUCLEOTIDE SEQUENCE</scope>
    <source>
        <strain evidence="1">UWPOB_OBS1</strain>
    </source>
</reference>
<dbReference type="Proteomes" id="UP000664277">
    <property type="component" value="Unassembled WGS sequence"/>
</dbReference>
<gene>
    <name evidence="1" type="ORF">J0M35_15700</name>
</gene>
<name>A0A8J7PED9_9BACT</name>
<evidence type="ECO:0000313" key="1">
    <source>
        <dbReference type="EMBL" id="MBN8661811.1"/>
    </source>
</evidence>
<organism evidence="1 2">
    <name type="scientific">Candidatus Obscuribacter phosphatis</name>
    <dbReference type="NCBI Taxonomy" id="1906157"/>
    <lineage>
        <taxon>Bacteria</taxon>
        <taxon>Bacillati</taxon>
        <taxon>Candidatus Melainabacteria</taxon>
        <taxon>Candidatus Obscuribacterales</taxon>
        <taxon>Candidatus Obscuribacteraceae</taxon>
        <taxon>Candidatus Obscuribacter</taxon>
    </lineage>
</organism>
<evidence type="ECO:0000313" key="2">
    <source>
        <dbReference type="Proteomes" id="UP000664277"/>
    </source>
</evidence>
<dbReference type="EMBL" id="JAFLCK010000025">
    <property type="protein sequence ID" value="MBN8661811.1"/>
    <property type="molecule type" value="Genomic_DNA"/>
</dbReference>
<comment type="caution">
    <text evidence="1">The sequence shown here is derived from an EMBL/GenBank/DDBJ whole genome shotgun (WGS) entry which is preliminary data.</text>
</comment>
<dbReference type="AlphaFoldDB" id="A0A8J7PED9"/>
<protein>
    <submittedName>
        <fullName evidence="1">Uncharacterized protein</fullName>
    </submittedName>
</protein>